<evidence type="ECO:0000256" key="11">
    <source>
        <dbReference type="ARBA" id="ARBA00023242"/>
    </source>
</evidence>
<dbReference type="Pfam" id="PF14784">
    <property type="entry name" value="ECSIT_C"/>
    <property type="match status" value="1"/>
</dbReference>
<evidence type="ECO:0000256" key="9">
    <source>
        <dbReference type="ARBA" id="ARBA00022946"/>
    </source>
</evidence>
<feature type="region of interest" description="Disordered" evidence="12">
    <location>
        <begin position="409"/>
        <end position="430"/>
    </location>
</feature>
<proteinExistence type="inferred from homology"/>
<evidence type="ECO:0000256" key="10">
    <source>
        <dbReference type="ARBA" id="ARBA00023128"/>
    </source>
</evidence>
<evidence type="ECO:0000256" key="6">
    <source>
        <dbReference type="ARBA" id="ARBA00022490"/>
    </source>
</evidence>
<keyword evidence="7" id="KW-0399">Innate immunity</keyword>
<keyword evidence="9" id="KW-0809">Transit peptide</keyword>
<dbReference type="PANTHER" id="PTHR13113">
    <property type="entry name" value="ECSIT EVOLUTIONARILY CONSERVED SIGNALING INTERMEDIATE IN TOLL PATHWAYS"/>
    <property type="match status" value="1"/>
</dbReference>
<dbReference type="SMART" id="SM01284">
    <property type="entry name" value="ECSIT_Cterm"/>
    <property type="match status" value="1"/>
</dbReference>
<feature type="domain" description="ECSIT C-terminal" evidence="13">
    <location>
        <begin position="277"/>
        <end position="399"/>
    </location>
</feature>
<organism evidence="14 15">
    <name type="scientific">Larinioides sclopetarius</name>
    <dbReference type="NCBI Taxonomy" id="280406"/>
    <lineage>
        <taxon>Eukaryota</taxon>
        <taxon>Metazoa</taxon>
        <taxon>Ecdysozoa</taxon>
        <taxon>Arthropoda</taxon>
        <taxon>Chelicerata</taxon>
        <taxon>Arachnida</taxon>
        <taxon>Araneae</taxon>
        <taxon>Araneomorphae</taxon>
        <taxon>Entelegynae</taxon>
        <taxon>Araneoidea</taxon>
        <taxon>Araneidae</taxon>
        <taxon>Larinioides</taxon>
    </lineage>
</organism>
<evidence type="ECO:0000256" key="12">
    <source>
        <dbReference type="SAM" id="MobiDB-lite"/>
    </source>
</evidence>
<gene>
    <name evidence="14" type="ORF">LARSCL_LOCUS6631</name>
</gene>
<keyword evidence="6" id="KW-0963">Cytoplasm</keyword>
<dbReference type="GO" id="GO:0005739">
    <property type="term" value="C:mitochondrion"/>
    <property type="evidence" value="ECO:0007669"/>
    <property type="project" value="UniProtKB-SubCell"/>
</dbReference>
<sequence length="430" mass="50113">MFLRCNMTFNQELKYLNLAFKVFRFNHRCLRSNNIRRLHQMNHKSVKHLNSPMKVQYVSFHFSKPNLKILREKDNMEPSKKELAPRATFFQKVQKKDRQTFLQILTETFASHDKIRRGHVEFIYAALKYMDDFGVPGDLEVYKKILDVFPKGKMIPKNLIQAEFYHFSRHQDCAVYVLDKMEYSGICPDKEMGEIIKASFGTSSHVYKKYGRMMYWMPKLKNINPYQLPDPLPEDPRELARLALKKMCVDIRTKIEDFNAEDLEDSADKTWIVSAQAPTQRKLIEEHPEEKALYVEGPSLVWLRRVSMSYYVLCGDPKIYPVVEEDEDDVSDLPLYMFGDPKPKSLTLTPKSVHEQEDATIMAMCCTGTSSKDSVLSWIRFLRKSNPKLDSIPVLFKIRTSPSSLVALNTNKENMEQNEENISESSDSKS</sequence>
<keyword evidence="11" id="KW-0539">Nucleus</keyword>
<reference evidence="14 15" key="1">
    <citation type="submission" date="2024-04" db="EMBL/GenBank/DDBJ databases">
        <authorList>
            <person name="Rising A."/>
            <person name="Reimegard J."/>
            <person name="Sonavane S."/>
            <person name="Akerstrom W."/>
            <person name="Nylinder S."/>
            <person name="Hedman E."/>
            <person name="Kallberg Y."/>
        </authorList>
    </citation>
    <scope>NUCLEOTIDE SEQUENCE [LARGE SCALE GENOMIC DNA]</scope>
</reference>
<dbReference type="EMBL" id="CAXIEN010000064">
    <property type="protein sequence ID" value="CAL1272877.1"/>
    <property type="molecule type" value="Genomic_DNA"/>
</dbReference>
<dbReference type="GO" id="GO:0007178">
    <property type="term" value="P:cell surface receptor protein serine/threonine kinase signaling pathway"/>
    <property type="evidence" value="ECO:0007669"/>
    <property type="project" value="TreeGrafter"/>
</dbReference>
<keyword evidence="10" id="KW-0496">Mitochondrion</keyword>
<comment type="similarity">
    <text evidence="4">Belongs to the ECSIT family.</text>
</comment>
<dbReference type="GO" id="GO:0045087">
    <property type="term" value="P:innate immune response"/>
    <property type="evidence" value="ECO:0007669"/>
    <property type="project" value="UniProtKB-KW"/>
</dbReference>
<dbReference type="AlphaFoldDB" id="A0AAV1ZM44"/>
<comment type="subcellular location">
    <subcellularLocation>
        <location evidence="3">Cytoplasm</location>
    </subcellularLocation>
    <subcellularLocation>
        <location evidence="2">Mitochondrion</location>
    </subcellularLocation>
    <subcellularLocation>
        <location evidence="1">Nucleus</location>
    </subcellularLocation>
</comment>
<accession>A0AAV1ZM44</accession>
<evidence type="ECO:0000313" key="14">
    <source>
        <dbReference type="EMBL" id="CAL1272877.1"/>
    </source>
</evidence>
<evidence type="ECO:0000256" key="2">
    <source>
        <dbReference type="ARBA" id="ARBA00004173"/>
    </source>
</evidence>
<evidence type="ECO:0000313" key="15">
    <source>
        <dbReference type="Proteomes" id="UP001497382"/>
    </source>
</evidence>
<comment type="caution">
    <text evidence="14">The sequence shown here is derived from an EMBL/GenBank/DDBJ whole genome shotgun (WGS) entry which is preliminary data.</text>
</comment>
<evidence type="ECO:0000256" key="4">
    <source>
        <dbReference type="ARBA" id="ARBA00007674"/>
    </source>
</evidence>
<dbReference type="GO" id="GO:0005634">
    <property type="term" value="C:nucleus"/>
    <property type="evidence" value="ECO:0007669"/>
    <property type="project" value="UniProtKB-SubCell"/>
</dbReference>
<dbReference type="Pfam" id="PF06239">
    <property type="entry name" value="ECSIT_N"/>
    <property type="match status" value="1"/>
</dbReference>
<evidence type="ECO:0000256" key="7">
    <source>
        <dbReference type="ARBA" id="ARBA00022588"/>
    </source>
</evidence>
<evidence type="ECO:0000256" key="8">
    <source>
        <dbReference type="ARBA" id="ARBA00022859"/>
    </source>
</evidence>
<dbReference type="Proteomes" id="UP001497382">
    <property type="component" value="Unassembled WGS sequence"/>
</dbReference>
<name>A0AAV1ZM44_9ARAC</name>
<evidence type="ECO:0000256" key="5">
    <source>
        <dbReference type="ARBA" id="ARBA00019998"/>
    </source>
</evidence>
<dbReference type="InterPro" id="IPR046448">
    <property type="entry name" value="ECSIT_N"/>
</dbReference>
<keyword evidence="15" id="KW-1185">Reference proteome</keyword>
<protein>
    <recommendedName>
        <fullName evidence="5">Evolutionarily conserved signaling intermediate in Toll pathway, mitochondrial</fullName>
    </recommendedName>
</protein>
<dbReference type="InterPro" id="IPR010418">
    <property type="entry name" value="ECSIT"/>
</dbReference>
<evidence type="ECO:0000256" key="3">
    <source>
        <dbReference type="ARBA" id="ARBA00004496"/>
    </source>
</evidence>
<keyword evidence="8" id="KW-0391">Immunity</keyword>
<evidence type="ECO:0000259" key="13">
    <source>
        <dbReference type="SMART" id="SM01284"/>
    </source>
</evidence>
<dbReference type="InterPro" id="IPR029342">
    <property type="entry name" value="ECIST_C"/>
</dbReference>
<dbReference type="PANTHER" id="PTHR13113:SF1">
    <property type="entry name" value="EVOLUTIONARILY CONSERVED SIGNALING INTERMEDIATE IN TOLL PATHWAY, MITOCHONDRIAL"/>
    <property type="match status" value="1"/>
</dbReference>
<evidence type="ECO:0000256" key="1">
    <source>
        <dbReference type="ARBA" id="ARBA00004123"/>
    </source>
</evidence>